<dbReference type="InterPro" id="IPR036249">
    <property type="entry name" value="Thioredoxin-like_sf"/>
</dbReference>
<keyword evidence="5" id="KW-1185">Reference proteome</keyword>
<dbReference type="OrthoDB" id="9800630at2"/>
<dbReference type="AlphaFoldDB" id="A0A1H6IBJ7"/>
<dbReference type="Gene3D" id="3.40.30.10">
    <property type="entry name" value="Glutaredoxin"/>
    <property type="match status" value="1"/>
</dbReference>
<dbReference type="PANTHER" id="PTHR36450:SF1">
    <property type="entry name" value="THIOREDOXIN"/>
    <property type="match status" value="1"/>
</dbReference>
<evidence type="ECO:0000259" key="3">
    <source>
        <dbReference type="Pfam" id="PF13192"/>
    </source>
</evidence>
<accession>A0A1H6IBJ7</accession>
<evidence type="ECO:0000256" key="2">
    <source>
        <dbReference type="PIRSR" id="PIRSR037031-51"/>
    </source>
</evidence>
<sequence length="78" mass="8068">MKSIKVLGSGCKTCVNTAKLIEDKAQALGIAVEIEKVTDMAAIVGYGVMSTPGVVVDGRVVHAGGMPKPDAVESWLKP</sequence>
<reference evidence="5" key="1">
    <citation type="submission" date="2016-10" db="EMBL/GenBank/DDBJ databases">
        <authorList>
            <person name="Varghese N."/>
            <person name="Submissions S."/>
        </authorList>
    </citation>
    <scope>NUCLEOTIDE SEQUENCE [LARGE SCALE GENOMIC DNA]</scope>
    <source>
        <strain evidence="5">DSM 13234</strain>
    </source>
</reference>
<dbReference type="InterPro" id="IPR005243">
    <property type="entry name" value="THIRX-like_proc"/>
</dbReference>
<protein>
    <submittedName>
        <fullName evidence="4">Small redox-active disulfide protein 2</fullName>
    </submittedName>
</protein>
<evidence type="ECO:0000313" key="4">
    <source>
        <dbReference type="EMBL" id="SEH45156.1"/>
    </source>
</evidence>
<proteinExistence type="predicted"/>
<dbReference type="Proteomes" id="UP000182983">
    <property type="component" value="Unassembled WGS sequence"/>
</dbReference>
<dbReference type="EMBL" id="FNWO01000010">
    <property type="protein sequence ID" value="SEH45156.1"/>
    <property type="molecule type" value="Genomic_DNA"/>
</dbReference>
<feature type="active site" description="Nucleophile" evidence="1">
    <location>
        <position position="11"/>
    </location>
</feature>
<dbReference type="PANTHER" id="PTHR36450">
    <property type="entry name" value="THIOREDOXIN"/>
    <property type="match status" value="1"/>
</dbReference>
<keyword evidence="2" id="KW-0676">Redox-active center</keyword>
<gene>
    <name evidence="4" type="ORF">SAMN04244559_02393</name>
</gene>
<feature type="domain" description="Thioredoxin-like fold" evidence="3">
    <location>
        <begin position="3"/>
        <end position="77"/>
    </location>
</feature>
<dbReference type="PIRSF" id="PIRSF037031">
    <property type="entry name" value="Redox_disulphide_2"/>
    <property type="match status" value="1"/>
</dbReference>
<dbReference type="NCBIfam" id="TIGR00412">
    <property type="entry name" value="redox_disulf_2"/>
    <property type="match status" value="1"/>
</dbReference>
<feature type="active site" description="Nucleophile" evidence="1">
    <location>
        <position position="14"/>
    </location>
</feature>
<name>A0A1H6IBJ7_MAGFU</name>
<organism evidence="4 5">
    <name type="scientific">Magnetospirillum fulvum</name>
    <name type="common">Rhodospirillum fulvum</name>
    <dbReference type="NCBI Taxonomy" id="1082"/>
    <lineage>
        <taxon>Bacteria</taxon>
        <taxon>Pseudomonadati</taxon>
        <taxon>Pseudomonadota</taxon>
        <taxon>Alphaproteobacteria</taxon>
        <taxon>Rhodospirillales</taxon>
        <taxon>Rhodospirillaceae</taxon>
        <taxon>Magnetospirillum</taxon>
    </lineage>
</organism>
<dbReference type="InterPro" id="IPR012336">
    <property type="entry name" value="Thioredoxin-like_fold"/>
</dbReference>
<dbReference type="RefSeq" id="WP_074768864.1">
    <property type="nucleotide sequence ID" value="NZ_FNWO01000010.1"/>
</dbReference>
<dbReference type="SUPFAM" id="SSF52833">
    <property type="entry name" value="Thioredoxin-like"/>
    <property type="match status" value="1"/>
</dbReference>
<dbReference type="Pfam" id="PF13192">
    <property type="entry name" value="Thioredoxin_3"/>
    <property type="match status" value="1"/>
</dbReference>
<evidence type="ECO:0000313" key="5">
    <source>
        <dbReference type="Proteomes" id="UP000182983"/>
    </source>
</evidence>
<feature type="disulfide bond" description="Redox-active" evidence="2">
    <location>
        <begin position="11"/>
        <end position="14"/>
    </location>
</feature>
<evidence type="ECO:0000256" key="1">
    <source>
        <dbReference type="PIRSR" id="PIRSR037031-50"/>
    </source>
</evidence>
<keyword evidence="2" id="KW-1015">Disulfide bond</keyword>